<keyword evidence="4" id="KW-1185">Reference proteome</keyword>
<feature type="compositionally biased region" description="Acidic residues" evidence="1">
    <location>
        <begin position="185"/>
        <end position="196"/>
    </location>
</feature>
<sequence length="337" mass="38365">MWELAIPMLKAVEGHLAVTYSLFHSINSMKRMSYSAEDLDSKFVTDEFNNTAPLTIISLNHSHTYNKKQHQHHSKLKPVIPHHNQNDIPSSTSTENGNETQEVIIVSKEVTTESDLKRQGSFRPVTVSQPSSYYENVRLDKALTQEQQTSTTCKTNLSDDEEVGDNDDDDDDDTSNSSNISCGNDDNELDSSFTDEDSINTTTNHCVLIYGRERAGIGRRLSLPHALSATDDSLSGNSQLSYHTCLICYEDKPLRPLAQCCQSPVCSECLQFFIEIRVNEAQIKIPCPIKECTYIMTREEILNYLDQNQELKEKYKRFYADINKEINIKTWYVQGRI</sequence>
<comment type="caution">
    <text evidence="2">The sequence shown here is derived from an EMBL/GenBank/DDBJ whole genome shotgun (WGS) entry which is preliminary data.</text>
</comment>
<dbReference type="OrthoDB" id="10136676at2759"/>
<evidence type="ECO:0000313" key="2">
    <source>
        <dbReference type="EMBL" id="CAF1368648.1"/>
    </source>
</evidence>
<proteinExistence type="predicted"/>
<dbReference type="Proteomes" id="UP000663829">
    <property type="component" value="Unassembled WGS sequence"/>
</dbReference>
<evidence type="ECO:0000256" key="1">
    <source>
        <dbReference type="SAM" id="MobiDB-lite"/>
    </source>
</evidence>
<feature type="compositionally biased region" description="Polar residues" evidence="1">
    <location>
        <begin position="86"/>
        <end position="99"/>
    </location>
</feature>
<evidence type="ECO:0000313" key="4">
    <source>
        <dbReference type="Proteomes" id="UP000663829"/>
    </source>
</evidence>
<protein>
    <submittedName>
        <fullName evidence="2">Uncharacterized protein</fullName>
    </submittedName>
</protein>
<dbReference type="SUPFAM" id="SSF57850">
    <property type="entry name" value="RING/U-box"/>
    <property type="match status" value="1"/>
</dbReference>
<name>A0A815IS84_9BILA</name>
<dbReference type="EMBL" id="CAJNOQ010015796">
    <property type="protein sequence ID" value="CAF1368648.1"/>
    <property type="molecule type" value="Genomic_DNA"/>
</dbReference>
<feature type="compositionally biased region" description="Acidic residues" evidence="1">
    <location>
        <begin position="158"/>
        <end position="174"/>
    </location>
</feature>
<dbReference type="EMBL" id="CAJOBC010074240">
    <property type="protein sequence ID" value="CAF4253092.1"/>
    <property type="molecule type" value="Genomic_DNA"/>
</dbReference>
<dbReference type="InterPro" id="IPR013083">
    <property type="entry name" value="Znf_RING/FYVE/PHD"/>
</dbReference>
<accession>A0A815IS84</accession>
<dbReference type="Gene3D" id="3.30.40.10">
    <property type="entry name" value="Zinc/RING finger domain, C3HC4 (zinc finger)"/>
    <property type="match status" value="1"/>
</dbReference>
<gene>
    <name evidence="2" type="ORF">GPM918_LOCUS31743</name>
    <name evidence="3" type="ORF">SRO942_LOCUS32393</name>
</gene>
<organism evidence="2 4">
    <name type="scientific">Didymodactylos carnosus</name>
    <dbReference type="NCBI Taxonomy" id="1234261"/>
    <lineage>
        <taxon>Eukaryota</taxon>
        <taxon>Metazoa</taxon>
        <taxon>Spiralia</taxon>
        <taxon>Gnathifera</taxon>
        <taxon>Rotifera</taxon>
        <taxon>Eurotatoria</taxon>
        <taxon>Bdelloidea</taxon>
        <taxon>Philodinida</taxon>
        <taxon>Philodinidae</taxon>
        <taxon>Didymodactylos</taxon>
    </lineage>
</organism>
<feature type="region of interest" description="Disordered" evidence="1">
    <location>
        <begin position="140"/>
        <end position="196"/>
    </location>
</feature>
<reference evidence="2" key="1">
    <citation type="submission" date="2021-02" db="EMBL/GenBank/DDBJ databases">
        <authorList>
            <person name="Nowell W R."/>
        </authorList>
    </citation>
    <scope>NUCLEOTIDE SEQUENCE</scope>
</reference>
<evidence type="ECO:0000313" key="3">
    <source>
        <dbReference type="EMBL" id="CAF4253092.1"/>
    </source>
</evidence>
<feature type="region of interest" description="Disordered" evidence="1">
    <location>
        <begin position="70"/>
        <end position="99"/>
    </location>
</feature>
<feature type="compositionally biased region" description="Polar residues" evidence="1">
    <location>
        <begin position="144"/>
        <end position="156"/>
    </location>
</feature>
<dbReference type="AlphaFoldDB" id="A0A815IS84"/>
<dbReference type="Proteomes" id="UP000681722">
    <property type="component" value="Unassembled WGS sequence"/>
</dbReference>